<dbReference type="Pfam" id="PF13185">
    <property type="entry name" value="GAF_2"/>
    <property type="match status" value="1"/>
</dbReference>
<dbReference type="RefSeq" id="WP_190613882.1">
    <property type="nucleotide sequence ID" value="NZ_AP018712.1"/>
</dbReference>
<name>A0A7G1G4S1_9BACT</name>
<dbReference type="InterPro" id="IPR003607">
    <property type="entry name" value="HD/PDEase_dom"/>
</dbReference>
<dbReference type="PANTHER" id="PTHR43155">
    <property type="entry name" value="CYCLIC DI-GMP PHOSPHODIESTERASE PA4108-RELATED"/>
    <property type="match status" value="1"/>
</dbReference>
<protein>
    <submittedName>
        <fullName evidence="2">Phosphohydrolase</fullName>
    </submittedName>
</protein>
<dbReference type="KEGG" id="ocy:OSSY52_15220"/>
<dbReference type="InterPro" id="IPR029016">
    <property type="entry name" value="GAF-like_dom_sf"/>
</dbReference>
<dbReference type="Pfam" id="PF13487">
    <property type="entry name" value="HD_5"/>
    <property type="match status" value="1"/>
</dbReference>
<dbReference type="Gene3D" id="3.30.450.40">
    <property type="match status" value="1"/>
</dbReference>
<evidence type="ECO:0000313" key="2">
    <source>
        <dbReference type="EMBL" id="BBE31381.1"/>
    </source>
</evidence>
<sequence>MTIFEKIRIIYPKIIGIKINNKIIGIQSKNFEKLTINNKNLILFIENNTSLSDFEKKSLKVMLKNSDLNDIRNIKIDISKFFNIIKILNKQYKLENLLKKIEESLCNLLGSEGSSILLYNKEKKVLNFFITSGGASGKIETIDVPIDNSVAGYIFKNEKTFVANNTEELPFHFKKTDKKSGFTTKNIIGTPIIFHDEIIGVLESVNKENGFTEEDKNIIEVFSKIISNKLLNSRLYKEISDTTKSIILSFATAIDLRDNYTHLHSQNVTGYGVAIAKEMGHSDDFIESIEIAGLVHDIGKIGIPDEILNKKGKLTSQEFEIIKSHTIMGADILSEVEFINDKILCGPLEHHEKLDGSGYPYGKKEEELSEIGKILAIADIYDALTTKRSYKEPWPVEKAINLLRENQETKYYKKAIDALERYLQKKSA</sequence>
<reference evidence="2 3" key="1">
    <citation type="submission" date="2018-06" db="EMBL/GenBank/DDBJ databases">
        <title>Genome sequencing of Oceanotoga sp. sy52.</title>
        <authorList>
            <person name="Mori K."/>
        </authorList>
    </citation>
    <scope>NUCLEOTIDE SEQUENCE [LARGE SCALE GENOMIC DNA]</scope>
    <source>
        <strain evidence="3">sy52</strain>
    </source>
</reference>
<dbReference type="EMBL" id="AP018712">
    <property type="protein sequence ID" value="BBE31381.1"/>
    <property type="molecule type" value="Genomic_DNA"/>
</dbReference>
<dbReference type="InterPro" id="IPR037522">
    <property type="entry name" value="HD_GYP_dom"/>
</dbReference>
<dbReference type="SUPFAM" id="SSF55781">
    <property type="entry name" value="GAF domain-like"/>
    <property type="match status" value="1"/>
</dbReference>
<dbReference type="GO" id="GO:0016787">
    <property type="term" value="F:hydrolase activity"/>
    <property type="evidence" value="ECO:0007669"/>
    <property type="project" value="UniProtKB-KW"/>
</dbReference>
<proteinExistence type="predicted"/>
<keyword evidence="3" id="KW-1185">Reference proteome</keyword>
<evidence type="ECO:0000259" key="1">
    <source>
        <dbReference type="PROSITE" id="PS51832"/>
    </source>
</evidence>
<dbReference type="SMART" id="SM00065">
    <property type="entry name" value="GAF"/>
    <property type="match status" value="1"/>
</dbReference>
<keyword evidence="2" id="KW-0378">Hydrolase</keyword>
<dbReference type="InParanoid" id="A0A7G1G4S1"/>
<evidence type="ECO:0000313" key="3">
    <source>
        <dbReference type="Proteomes" id="UP000516361"/>
    </source>
</evidence>
<dbReference type="CDD" id="cd00077">
    <property type="entry name" value="HDc"/>
    <property type="match status" value="1"/>
</dbReference>
<dbReference type="PANTHER" id="PTHR43155:SF2">
    <property type="entry name" value="CYCLIC DI-GMP PHOSPHODIESTERASE PA4108"/>
    <property type="match status" value="1"/>
</dbReference>
<gene>
    <name evidence="2" type="ORF">OSSY52_15220</name>
</gene>
<dbReference type="InterPro" id="IPR003018">
    <property type="entry name" value="GAF"/>
</dbReference>
<dbReference type="Proteomes" id="UP000516361">
    <property type="component" value="Chromosome"/>
</dbReference>
<organism evidence="2 3">
    <name type="scientific">Tepiditoga spiralis</name>
    <dbReference type="NCBI Taxonomy" id="2108365"/>
    <lineage>
        <taxon>Bacteria</taxon>
        <taxon>Thermotogati</taxon>
        <taxon>Thermotogota</taxon>
        <taxon>Thermotogae</taxon>
        <taxon>Petrotogales</taxon>
        <taxon>Petrotogaceae</taxon>
        <taxon>Tepiditoga</taxon>
    </lineage>
</organism>
<dbReference type="PROSITE" id="PS51832">
    <property type="entry name" value="HD_GYP"/>
    <property type="match status" value="1"/>
</dbReference>
<feature type="domain" description="HD-GYP" evidence="1">
    <location>
        <begin position="239"/>
        <end position="428"/>
    </location>
</feature>
<accession>A0A7G1G4S1</accession>
<dbReference type="Gene3D" id="1.10.3210.10">
    <property type="entry name" value="Hypothetical protein af1432"/>
    <property type="match status" value="1"/>
</dbReference>
<dbReference type="AlphaFoldDB" id="A0A7G1G4S1"/>
<dbReference type="SMART" id="SM00471">
    <property type="entry name" value="HDc"/>
    <property type="match status" value="1"/>
</dbReference>
<dbReference type="SUPFAM" id="SSF109604">
    <property type="entry name" value="HD-domain/PDEase-like"/>
    <property type="match status" value="1"/>
</dbReference>